<feature type="non-terminal residue" evidence="2">
    <location>
        <position position="101"/>
    </location>
</feature>
<feature type="compositionally biased region" description="Basic and acidic residues" evidence="1">
    <location>
        <begin position="54"/>
        <end position="65"/>
    </location>
</feature>
<gene>
    <name evidence="2" type="ORF">BN1723_018517</name>
</gene>
<dbReference type="EMBL" id="CVQI01025692">
    <property type="protein sequence ID" value="CRK33530.1"/>
    <property type="molecule type" value="Genomic_DNA"/>
</dbReference>
<feature type="region of interest" description="Disordered" evidence="1">
    <location>
        <begin position="1"/>
        <end position="80"/>
    </location>
</feature>
<reference evidence="3" key="1">
    <citation type="submission" date="2015-05" db="EMBL/GenBank/DDBJ databases">
        <authorList>
            <person name="Fogelqvist Johan"/>
        </authorList>
    </citation>
    <scope>NUCLEOTIDE SEQUENCE [LARGE SCALE GENOMIC DNA]</scope>
</reference>
<organism evidence="2 3">
    <name type="scientific">Verticillium longisporum</name>
    <name type="common">Verticillium dahliae var. longisporum</name>
    <dbReference type="NCBI Taxonomy" id="100787"/>
    <lineage>
        <taxon>Eukaryota</taxon>
        <taxon>Fungi</taxon>
        <taxon>Dikarya</taxon>
        <taxon>Ascomycota</taxon>
        <taxon>Pezizomycotina</taxon>
        <taxon>Sordariomycetes</taxon>
        <taxon>Hypocreomycetidae</taxon>
        <taxon>Glomerellales</taxon>
        <taxon>Plectosphaerellaceae</taxon>
        <taxon>Verticillium</taxon>
    </lineage>
</organism>
<sequence>REAARLRERKTHKAEGDDDDEKEEKPAVKEKEEEKPAVSMIQAATSAIMARSTAKPDGDAKDKESAQATGPGGKPLDKVSAAISAINQRLGKAGQLRSGQP</sequence>
<feature type="non-terminal residue" evidence="2">
    <location>
        <position position="1"/>
    </location>
</feature>
<evidence type="ECO:0000313" key="2">
    <source>
        <dbReference type="EMBL" id="CRK33530.1"/>
    </source>
</evidence>
<name>A0A0G4MHL9_VERLO</name>
<evidence type="ECO:0000256" key="1">
    <source>
        <dbReference type="SAM" id="MobiDB-lite"/>
    </source>
</evidence>
<feature type="compositionally biased region" description="Basic and acidic residues" evidence="1">
    <location>
        <begin position="23"/>
        <end position="36"/>
    </location>
</feature>
<dbReference type="AlphaFoldDB" id="A0A0G4MHL9"/>
<accession>A0A0G4MHL9</accession>
<protein>
    <submittedName>
        <fullName evidence="2">Uncharacterized protein</fullName>
    </submittedName>
</protein>
<proteinExistence type="predicted"/>
<dbReference type="Proteomes" id="UP000045706">
    <property type="component" value="Unassembled WGS sequence"/>
</dbReference>
<evidence type="ECO:0000313" key="3">
    <source>
        <dbReference type="Proteomes" id="UP000045706"/>
    </source>
</evidence>